<reference evidence="2" key="1">
    <citation type="journal article" date="2021" name="Curr. Microbiol.">
        <title>Complete genome of nocamycin-producing strain Saccharothrix syringae NRRL B-16468 reveals the biosynthetic potential for secondary metabolites.</title>
        <authorList>
            <person name="Mo X."/>
            <person name="Yang S."/>
        </authorList>
    </citation>
    <scope>NUCLEOTIDE SEQUENCE [LARGE SCALE GENOMIC DNA]</scope>
    <source>
        <strain evidence="2">ATCC 51364 / DSM 43886 / JCM 6844 / KCTC 9398 / NBRC 14523 / NRRL B-16468 / INA 2240</strain>
    </source>
</reference>
<evidence type="ECO:0000313" key="1">
    <source>
        <dbReference type="EMBL" id="QFZ20689.1"/>
    </source>
</evidence>
<evidence type="ECO:0000313" key="2">
    <source>
        <dbReference type="Proteomes" id="UP000325787"/>
    </source>
</evidence>
<dbReference type="AlphaFoldDB" id="A0A5Q0H3K2"/>
<dbReference type="KEGG" id="ssyi:EKG83_27760"/>
<dbReference type="Proteomes" id="UP000325787">
    <property type="component" value="Chromosome"/>
</dbReference>
<dbReference type="EMBL" id="CP034550">
    <property type="protein sequence ID" value="QFZ20689.1"/>
    <property type="molecule type" value="Genomic_DNA"/>
</dbReference>
<name>A0A5Q0H3K2_SACSY</name>
<sequence length="63" mass="6729">MALAEVFPCRDQKLDPLPAAVQVLFRKYAGVVPGSIALPYLLAKLADLDGVEPSSSWSLPSDT</sequence>
<gene>
    <name evidence="1" type="ORF">EKG83_27760</name>
</gene>
<protein>
    <submittedName>
        <fullName evidence="1">Uncharacterized protein</fullName>
    </submittedName>
</protein>
<dbReference type="RefSeq" id="WP_153278495.1">
    <property type="nucleotide sequence ID" value="NZ_CP034550.1"/>
</dbReference>
<accession>A0A5Q0H3K2</accession>
<proteinExistence type="predicted"/>
<keyword evidence="2" id="KW-1185">Reference proteome</keyword>
<organism evidence="1 2">
    <name type="scientific">Saccharothrix syringae</name>
    <name type="common">Nocardiopsis syringae</name>
    <dbReference type="NCBI Taxonomy" id="103733"/>
    <lineage>
        <taxon>Bacteria</taxon>
        <taxon>Bacillati</taxon>
        <taxon>Actinomycetota</taxon>
        <taxon>Actinomycetes</taxon>
        <taxon>Pseudonocardiales</taxon>
        <taxon>Pseudonocardiaceae</taxon>
        <taxon>Saccharothrix</taxon>
    </lineage>
</organism>